<dbReference type="SUPFAM" id="SSF46689">
    <property type="entry name" value="Homeodomain-like"/>
    <property type="match status" value="1"/>
</dbReference>
<dbReference type="RefSeq" id="WP_136421300.1">
    <property type="nucleotide sequence ID" value="NZ_SSSN01000002.1"/>
</dbReference>
<dbReference type="InterPro" id="IPR001647">
    <property type="entry name" value="HTH_TetR"/>
</dbReference>
<evidence type="ECO:0000256" key="3">
    <source>
        <dbReference type="ARBA" id="ARBA00023163"/>
    </source>
</evidence>
<dbReference type="PANTHER" id="PTHR30055">
    <property type="entry name" value="HTH-TYPE TRANSCRIPTIONAL REGULATOR RUTR"/>
    <property type="match status" value="1"/>
</dbReference>
<dbReference type="EMBL" id="SSSN01000002">
    <property type="protein sequence ID" value="THG36100.1"/>
    <property type="molecule type" value="Genomic_DNA"/>
</dbReference>
<dbReference type="Gene3D" id="1.10.357.10">
    <property type="entry name" value="Tetracycline Repressor, domain 2"/>
    <property type="match status" value="1"/>
</dbReference>
<dbReference type="OrthoDB" id="5242390at2"/>
<organism evidence="6 7">
    <name type="scientific">Orlajensenia flava</name>
    <dbReference type="NCBI Taxonomy" id="2565934"/>
    <lineage>
        <taxon>Bacteria</taxon>
        <taxon>Bacillati</taxon>
        <taxon>Actinomycetota</taxon>
        <taxon>Actinomycetes</taxon>
        <taxon>Micrococcales</taxon>
        <taxon>Microbacteriaceae</taxon>
        <taxon>Orlajensenia</taxon>
    </lineage>
</organism>
<dbReference type="PRINTS" id="PR00455">
    <property type="entry name" value="HTHTETR"/>
</dbReference>
<evidence type="ECO:0000259" key="5">
    <source>
        <dbReference type="PROSITE" id="PS50977"/>
    </source>
</evidence>
<evidence type="ECO:0000256" key="2">
    <source>
        <dbReference type="ARBA" id="ARBA00023125"/>
    </source>
</evidence>
<evidence type="ECO:0000256" key="4">
    <source>
        <dbReference type="PROSITE-ProRule" id="PRU00335"/>
    </source>
</evidence>
<evidence type="ECO:0000313" key="6">
    <source>
        <dbReference type="EMBL" id="THG36100.1"/>
    </source>
</evidence>
<evidence type="ECO:0000313" key="7">
    <source>
        <dbReference type="Proteomes" id="UP000307380"/>
    </source>
</evidence>
<dbReference type="PROSITE" id="PS50977">
    <property type="entry name" value="HTH_TETR_2"/>
    <property type="match status" value="1"/>
</dbReference>
<reference evidence="6 7" key="1">
    <citation type="submission" date="2019-04" db="EMBL/GenBank/DDBJ databases">
        <authorList>
            <person name="Jiang L."/>
        </authorList>
    </citation>
    <scope>NUCLEOTIDE SEQUENCE [LARGE SCALE GENOMIC DNA]</scope>
    <source>
        <strain evidence="6 7">YIM 131861</strain>
    </source>
</reference>
<dbReference type="PANTHER" id="PTHR30055:SF234">
    <property type="entry name" value="HTH-TYPE TRANSCRIPTIONAL REGULATOR BETI"/>
    <property type="match status" value="1"/>
</dbReference>
<dbReference type="AlphaFoldDB" id="A0A4S4FYH1"/>
<dbReference type="InterPro" id="IPR009057">
    <property type="entry name" value="Homeodomain-like_sf"/>
</dbReference>
<gene>
    <name evidence="6" type="ORF">E6C70_00715</name>
</gene>
<keyword evidence="7" id="KW-1185">Reference proteome</keyword>
<dbReference type="InterPro" id="IPR050109">
    <property type="entry name" value="HTH-type_TetR-like_transc_reg"/>
</dbReference>
<sequence length="193" mass="20993">MPKVSEEHRTARRDEIVQAAMRRFAIKGFEATSMADIIAESGLSAGAIYGNFANKADLIGRTVTSMLGRRVEDFEREIAGAGVLSPADMVAIFLRGTPAEFDPRLLAQLWATAAVDDNLRGFADRIVARIRTTFRTYIQRWYDETRPGHDPSDVDSVAIACVGLCQGFIIQSAVVASFDGEGYIAAAANVLPH</sequence>
<evidence type="ECO:0000256" key="1">
    <source>
        <dbReference type="ARBA" id="ARBA00023015"/>
    </source>
</evidence>
<proteinExistence type="predicted"/>
<dbReference type="GO" id="GO:0003700">
    <property type="term" value="F:DNA-binding transcription factor activity"/>
    <property type="evidence" value="ECO:0007669"/>
    <property type="project" value="TreeGrafter"/>
</dbReference>
<protein>
    <submittedName>
        <fullName evidence="6">TetR/AcrR family transcriptional regulator</fullName>
    </submittedName>
</protein>
<dbReference type="Pfam" id="PF00440">
    <property type="entry name" value="TetR_N"/>
    <property type="match status" value="1"/>
</dbReference>
<comment type="caution">
    <text evidence="6">The sequence shown here is derived from an EMBL/GenBank/DDBJ whole genome shotgun (WGS) entry which is preliminary data.</text>
</comment>
<keyword evidence="3" id="KW-0804">Transcription</keyword>
<name>A0A4S4FYH1_9MICO</name>
<feature type="domain" description="HTH tetR-type" evidence="5">
    <location>
        <begin position="10"/>
        <end position="70"/>
    </location>
</feature>
<dbReference type="InterPro" id="IPR036271">
    <property type="entry name" value="Tet_transcr_reg_TetR-rel_C_sf"/>
</dbReference>
<accession>A0A4S4FYH1</accession>
<keyword evidence="1" id="KW-0805">Transcription regulation</keyword>
<feature type="DNA-binding region" description="H-T-H motif" evidence="4">
    <location>
        <begin position="33"/>
        <end position="52"/>
    </location>
</feature>
<keyword evidence="2 4" id="KW-0238">DNA-binding</keyword>
<dbReference type="Proteomes" id="UP000307380">
    <property type="component" value="Unassembled WGS sequence"/>
</dbReference>
<dbReference type="SUPFAM" id="SSF48498">
    <property type="entry name" value="Tetracyclin repressor-like, C-terminal domain"/>
    <property type="match status" value="1"/>
</dbReference>
<dbReference type="GO" id="GO:0000976">
    <property type="term" value="F:transcription cis-regulatory region binding"/>
    <property type="evidence" value="ECO:0007669"/>
    <property type="project" value="TreeGrafter"/>
</dbReference>